<organism evidence="6 7">
    <name type="scientific">Gandjariella thermophila</name>
    <dbReference type="NCBI Taxonomy" id="1931992"/>
    <lineage>
        <taxon>Bacteria</taxon>
        <taxon>Bacillati</taxon>
        <taxon>Actinomycetota</taxon>
        <taxon>Actinomycetes</taxon>
        <taxon>Pseudonocardiales</taxon>
        <taxon>Pseudonocardiaceae</taxon>
        <taxon>Gandjariella</taxon>
    </lineage>
</organism>
<evidence type="ECO:0000256" key="3">
    <source>
        <dbReference type="ARBA" id="ARBA00022691"/>
    </source>
</evidence>
<dbReference type="Pfam" id="PF13649">
    <property type="entry name" value="Methyltransf_25"/>
    <property type="match status" value="1"/>
</dbReference>
<accession>A0A4D4JFC9</accession>
<keyword evidence="1 6" id="KW-0489">Methyltransferase</keyword>
<evidence type="ECO:0000256" key="2">
    <source>
        <dbReference type="ARBA" id="ARBA00022679"/>
    </source>
</evidence>
<evidence type="ECO:0000259" key="5">
    <source>
        <dbReference type="Pfam" id="PF13649"/>
    </source>
</evidence>
<dbReference type="RefSeq" id="WP_137816008.1">
    <property type="nucleotide sequence ID" value="NZ_BJFL01000032.1"/>
</dbReference>
<dbReference type="SUPFAM" id="SSF53335">
    <property type="entry name" value="S-adenosyl-L-methionine-dependent methyltransferases"/>
    <property type="match status" value="1"/>
</dbReference>
<dbReference type="Proteomes" id="UP000298860">
    <property type="component" value="Unassembled WGS sequence"/>
</dbReference>
<feature type="domain" description="Methyltransferase" evidence="5">
    <location>
        <begin position="43"/>
        <end position="135"/>
    </location>
</feature>
<protein>
    <submittedName>
        <fullName evidence="6">SAM-dependent methyltransferase</fullName>
    </submittedName>
</protein>
<dbReference type="EMBL" id="BJFL01000032">
    <property type="protein sequence ID" value="GDY33029.1"/>
    <property type="molecule type" value="Genomic_DNA"/>
</dbReference>
<evidence type="ECO:0000313" key="7">
    <source>
        <dbReference type="Proteomes" id="UP000298860"/>
    </source>
</evidence>
<dbReference type="PANTHER" id="PTHR43464:SF19">
    <property type="entry name" value="UBIQUINONE BIOSYNTHESIS O-METHYLTRANSFERASE, MITOCHONDRIAL"/>
    <property type="match status" value="1"/>
</dbReference>
<name>A0A4D4JFC9_9PSEU</name>
<dbReference type="InterPro" id="IPR041698">
    <property type="entry name" value="Methyltransf_25"/>
</dbReference>
<keyword evidence="3" id="KW-0949">S-adenosyl-L-methionine</keyword>
<dbReference type="PANTHER" id="PTHR43464">
    <property type="entry name" value="METHYLTRANSFERASE"/>
    <property type="match status" value="1"/>
</dbReference>
<comment type="caution">
    <text evidence="6">The sequence shown here is derived from an EMBL/GenBank/DDBJ whole genome shotgun (WGS) entry which is preliminary data.</text>
</comment>
<reference evidence="7" key="1">
    <citation type="submission" date="2019-04" db="EMBL/GenBank/DDBJ databases">
        <title>Draft genome sequence of Pseudonocardiaceae bacterium SL3-2-4.</title>
        <authorList>
            <person name="Ningsih F."/>
            <person name="Yokota A."/>
            <person name="Sakai Y."/>
            <person name="Nanatani K."/>
            <person name="Yabe S."/>
            <person name="Oetari A."/>
            <person name="Sjamsuridzal W."/>
        </authorList>
    </citation>
    <scope>NUCLEOTIDE SEQUENCE [LARGE SCALE GENOMIC DNA]</scope>
    <source>
        <strain evidence="7">SL3-2-4</strain>
    </source>
</reference>
<keyword evidence="7" id="KW-1185">Reference proteome</keyword>
<feature type="compositionally biased region" description="Polar residues" evidence="4">
    <location>
        <begin position="1"/>
        <end position="11"/>
    </location>
</feature>
<dbReference type="CDD" id="cd02440">
    <property type="entry name" value="AdoMet_MTases"/>
    <property type="match status" value="1"/>
</dbReference>
<dbReference type="GO" id="GO:0008168">
    <property type="term" value="F:methyltransferase activity"/>
    <property type="evidence" value="ECO:0007669"/>
    <property type="project" value="UniProtKB-KW"/>
</dbReference>
<gene>
    <name evidence="6" type="ORF">GTS_46620</name>
</gene>
<keyword evidence="2 6" id="KW-0808">Transferase</keyword>
<dbReference type="Gene3D" id="3.40.50.150">
    <property type="entry name" value="Vaccinia Virus protein VP39"/>
    <property type="match status" value="1"/>
</dbReference>
<dbReference type="InterPro" id="IPR029063">
    <property type="entry name" value="SAM-dependent_MTases_sf"/>
</dbReference>
<feature type="region of interest" description="Disordered" evidence="4">
    <location>
        <begin position="1"/>
        <end position="21"/>
    </location>
</feature>
<evidence type="ECO:0000313" key="6">
    <source>
        <dbReference type="EMBL" id="GDY33029.1"/>
    </source>
</evidence>
<proteinExistence type="predicted"/>
<dbReference type="OrthoDB" id="3825914at2"/>
<sequence length="211" mass="22588">MEHTVPQSTFDTAYADGSPPWVTDAPQPAIVALERGGWIRGAVLDAGCGTGEHTIHLAGLGYDVLGVDFAPHAVERARANAAARGIAARFEVADALDLGGAPRFDTVVDSALFHVFGPEDRARYVRSLHAACRPGALVHVLALSNAEPGTGPRISDSVIRDAFAVDGWELDDLRPSRYRAVVFDPEDAAYLRVEVGAHADMLAWLARARRL</sequence>
<dbReference type="AlphaFoldDB" id="A0A4D4JFC9"/>
<evidence type="ECO:0000256" key="1">
    <source>
        <dbReference type="ARBA" id="ARBA00022603"/>
    </source>
</evidence>
<evidence type="ECO:0000256" key="4">
    <source>
        <dbReference type="SAM" id="MobiDB-lite"/>
    </source>
</evidence>
<dbReference type="GO" id="GO:0032259">
    <property type="term" value="P:methylation"/>
    <property type="evidence" value="ECO:0007669"/>
    <property type="project" value="UniProtKB-KW"/>
</dbReference>